<dbReference type="EMBL" id="JAYMYQ010000004">
    <property type="protein sequence ID" value="KAK7339059.1"/>
    <property type="molecule type" value="Genomic_DNA"/>
</dbReference>
<proteinExistence type="predicted"/>
<sequence length="157" mass="17887">MLGSTLSFLQDFSLFFSATSGVLCLLTALDNVDYNCAWGYFGWNKFLEGAYELISPMRTFLPVLEYSMGRPECTEWKDEQRPSISALPNQAESSIGWHHYEATRSHAARQRNGWCGQESEFIRFKQIKCGLGGVTKVNYPPRIFEESNTHWTLLAVS</sequence>
<keyword evidence="2" id="KW-1185">Reference proteome</keyword>
<organism evidence="1 2">
    <name type="scientific">Canavalia gladiata</name>
    <name type="common">Sword bean</name>
    <name type="synonym">Dolichos gladiatus</name>
    <dbReference type="NCBI Taxonomy" id="3824"/>
    <lineage>
        <taxon>Eukaryota</taxon>
        <taxon>Viridiplantae</taxon>
        <taxon>Streptophyta</taxon>
        <taxon>Embryophyta</taxon>
        <taxon>Tracheophyta</taxon>
        <taxon>Spermatophyta</taxon>
        <taxon>Magnoliopsida</taxon>
        <taxon>eudicotyledons</taxon>
        <taxon>Gunneridae</taxon>
        <taxon>Pentapetalae</taxon>
        <taxon>rosids</taxon>
        <taxon>fabids</taxon>
        <taxon>Fabales</taxon>
        <taxon>Fabaceae</taxon>
        <taxon>Papilionoideae</taxon>
        <taxon>50 kb inversion clade</taxon>
        <taxon>NPAAA clade</taxon>
        <taxon>indigoferoid/millettioid clade</taxon>
        <taxon>Phaseoleae</taxon>
        <taxon>Canavalia</taxon>
    </lineage>
</organism>
<protein>
    <submittedName>
        <fullName evidence="1">Uncharacterized protein</fullName>
    </submittedName>
</protein>
<dbReference type="AlphaFoldDB" id="A0AAN9LN71"/>
<comment type="caution">
    <text evidence="1">The sequence shown here is derived from an EMBL/GenBank/DDBJ whole genome shotgun (WGS) entry which is preliminary data.</text>
</comment>
<evidence type="ECO:0000313" key="1">
    <source>
        <dbReference type="EMBL" id="KAK7339059.1"/>
    </source>
</evidence>
<evidence type="ECO:0000313" key="2">
    <source>
        <dbReference type="Proteomes" id="UP001367508"/>
    </source>
</evidence>
<dbReference type="Proteomes" id="UP001367508">
    <property type="component" value="Unassembled WGS sequence"/>
</dbReference>
<accession>A0AAN9LN71</accession>
<gene>
    <name evidence="1" type="ORF">VNO77_19702</name>
</gene>
<reference evidence="1 2" key="1">
    <citation type="submission" date="2024-01" db="EMBL/GenBank/DDBJ databases">
        <title>The genomes of 5 underutilized Papilionoideae crops provide insights into root nodulation and disease resistanc.</title>
        <authorList>
            <person name="Jiang F."/>
        </authorList>
    </citation>
    <scope>NUCLEOTIDE SEQUENCE [LARGE SCALE GENOMIC DNA]</scope>
    <source>
        <strain evidence="1">LVBAO_FW01</strain>
        <tissue evidence="1">Leaves</tissue>
    </source>
</reference>
<name>A0AAN9LN71_CANGL</name>